<keyword evidence="2" id="KW-0808">Transferase</keyword>
<keyword evidence="1" id="KW-0328">Glycosyltransferase</keyword>
<evidence type="ECO:0000256" key="1">
    <source>
        <dbReference type="ARBA" id="ARBA00022676"/>
    </source>
</evidence>
<dbReference type="PANTHER" id="PTHR12526:SF595">
    <property type="entry name" value="BLL5217 PROTEIN"/>
    <property type="match status" value="1"/>
</dbReference>
<name>A0ABP6UQC8_9ACTN</name>
<accession>A0ABP6UQC8</accession>
<evidence type="ECO:0000313" key="5">
    <source>
        <dbReference type="Proteomes" id="UP001500301"/>
    </source>
</evidence>
<gene>
    <name evidence="4" type="ORF">GCM10022263_02040</name>
</gene>
<evidence type="ECO:0000259" key="3">
    <source>
        <dbReference type="Pfam" id="PF13439"/>
    </source>
</evidence>
<evidence type="ECO:0000313" key="4">
    <source>
        <dbReference type="EMBL" id="GAA3517937.1"/>
    </source>
</evidence>
<organism evidence="4 5">
    <name type="scientific">Nocardioides daeguensis</name>
    <dbReference type="NCBI Taxonomy" id="908359"/>
    <lineage>
        <taxon>Bacteria</taxon>
        <taxon>Bacillati</taxon>
        <taxon>Actinomycetota</taxon>
        <taxon>Actinomycetes</taxon>
        <taxon>Propionibacteriales</taxon>
        <taxon>Nocardioidaceae</taxon>
        <taxon>Nocardioides</taxon>
    </lineage>
</organism>
<dbReference type="EMBL" id="BAABBB010000003">
    <property type="protein sequence ID" value="GAA3517937.1"/>
    <property type="molecule type" value="Genomic_DNA"/>
</dbReference>
<sequence length="353" mass="37976">MTTPARPRTPMRIGLIAPPWIPVPPPAYGGTEAVIADLARGLAELGHDVRLFTLGTSTCPVERSHLFDAPVEPLGQTVPEAAHVLAAYEALADVDIIHDHTVLGPLLAPPPGRGRPPVVTTNHGPFTPLTLPIFTRIARRAAVVAISRDHARRAGEVPIAAVIHHGVDLETHRFGPGDEDHLVFVGRMSPDKGVAAAVRIAHAAGRPLRIVSKMREPEELDYYRTCVRPLLSATEDEVAELGTAERVDLVGRSAGLVNPIDWPEPFGLVMVEAMATGTPVITRPRGAAPEIVASGRTGFLAESETEAVTAVGRLDTIDRIACRREVARRFSLQRMAADHERLYTALLSAGRTR</sequence>
<evidence type="ECO:0000256" key="2">
    <source>
        <dbReference type="ARBA" id="ARBA00022679"/>
    </source>
</evidence>
<proteinExistence type="predicted"/>
<dbReference type="PANTHER" id="PTHR12526">
    <property type="entry name" value="GLYCOSYLTRANSFERASE"/>
    <property type="match status" value="1"/>
</dbReference>
<comment type="caution">
    <text evidence="4">The sequence shown here is derived from an EMBL/GenBank/DDBJ whole genome shotgun (WGS) entry which is preliminary data.</text>
</comment>
<dbReference type="Proteomes" id="UP001500301">
    <property type="component" value="Unassembled WGS sequence"/>
</dbReference>
<reference evidence="5" key="1">
    <citation type="journal article" date="2019" name="Int. J. Syst. Evol. Microbiol.">
        <title>The Global Catalogue of Microorganisms (GCM) 10K type strain sequencing project: providing services to taxonomists for standard genome sequencing and annotation.</title>
        <authorList>
            <consortium name="The Broad Institute Genomics Platform"/>
            <consortium name="The Broad Institute Genome Sequencing Center for Infectious Disease"/>
            <person name="Wu L."/>
            <person name="Ma J."/>
        </authorList>
    </citation>
    <scope>NUCLEOTIDE SEQUENCE [LARGE SCALE GENOMIC DNA]</scope>
    <source>
        <strain evidence="5">JCM 17460</strain>
    </source>
</reference>
<dbReference type="Pfam" id="PF13692">
    <property type="entry name" value="Glyco_trans_1_4"/>
    <property type="match status" value="1"/>
</dbReference>
<dbReference type="Pfam" id="PF13439">
    <property type="entry name" value="Glyco_transf_4"/>
    <property type="match status" value="1"/>
</dbReference>
<feature type="domain" description="Glycosyltransferase subfamily 4-like N-terminal" evidence="3">
    <location>
        <begin position="28"/>
        <end position="170"/>
    </location>
</feature>
<keyword evidence="5" id="KW-1185">Reference proteome</keyword>
<dbReference type="RefSeq" id="WP_218235104.1">
    <property type="nucleotide sequence ID" value="NZ_BAABBB010000003.1"/>
</dbReference>
<dbReference type="InterPro" id="IPR028098">
    <property type="entry name" value="Glyco_trans_4-like_N"/>
</dbReference>
<protein>
    <submittedName>
        <fullName evidence="4">Glycosyltransferase family 4 protein</fullName>
    </submittedName>
</protein>